<gene>
    <name evidence="7" type="ORF">PF66_01642</name>
</gene>
<dbReference type="GO" id="GO:0004400">
    <property type="term" value="F:histidinol-phosphate transaminase activity"/>
    <property type="evidence" value="ECO:0007669"/>
    <property type="project" value="UniProtKB-EC"/>
</dbReference>
<dbReference type="RefSeq" id="WP_054062370.1">
    <property type="nucleotide sequence ID" value="NZ_JSYZ01000004.1"/>
</dbReference>
<proteinExistence type="inferred from homology"/>
<dbReference type="Gene3D" id="3.90.1150.10">
    <property type="entry name" value="Aspartate Aminotransferase, domain 1"/>
    <property type="match status" value="1"/>
</dbReference>
<feature type="signal peptide" evidence="5">
    <location>
        <begin position="1"/>
        <end position="27"/>
    </location>
</feature>
<organism evidence="7 8">
    <name type="scientific">Pseudomonas asplenii</name>
    <dbReference type="NCBI Taxonomy" id="53407"/>
    <lineage>
        <taxon>Bacteria</taxon>
        <taxon>Pseudomonadati</taxon>
        <taxon>Pseudomonadota</taxon>
        <taxon>Gammaproteobacteria</taxon>
        <taxon>Pseudomonadales</taxon>
        <taxon>Pseudomonadaceae</taxon>
        <taxon>Pseudomonas</taxon>
    </lineage>
</organism>
<sequence precursor="true">MVDVTRRSVVGLMAALPLLGGSARAFSAALPAASKASSSEVHLDFNENPWGPSAAARRAMEQGVALSGRYPYRFQYQLVDLLARQLSVPAEHIEIYAGSKVALQQAVMAFTGGSRSLVLATPTYEAPALAARAQGAAVHEIDLDARHAHDIGAMLAADANLGAIYICNPNNPTGTLTPMVQIERALREKPAGALVVVDEAYIHYCDAPSCVPLVKDHPDLLVLRTFSKIYGMAGARLGYAVGQPALLEKLNVLGEQNVAAASSLLGGIASLEDRALLPERRQANARIRSENMAWFRDRGFTCTDAQGNFFMVDLRRPASDVAQALAQHGVRVARTWENWPTWMRVTVGKEEEMARLRKAFALVALPAKH</sequence>
<dbReference type="InterPro" id="IPR015424">
    <property type="entry name" value="PyrdxlP-dep_Trfase"/>
</dbReference>
<dbReference type="InterPro" id="IPR015421">
    <property type="entry name" value="PyrdxlP-dep_Trfase_major"/>
</dbReference>
<dbReference type="NCBIfam" id="NF006580">
    <property type="entry name" value="PRK09105.1"/>
    <property type="match status" value="1"/>
</dbReference>
<dbReference type="GO" id="GO:0030170">
    <property type="term" value="F:pyridoxal phosphate binding"/>
    <property type="evidence" value="ECO:0007669"/>
    <property type="project" value="InterPro"/>
</dbReference>
<dbReference type="Pfam" id="PF00155">
    <property type="entry name" value="Aminotran_1_2"/>
    <property type="match status" value="1"/>
</dbReference>
<dbReference type="InterPro" id="IPR015422">
    <property type="entry name" value="PyrdxlP-dep_Trfase_small"/>
</dbReference>
<feature type="chain" id="PRO_5005836589" evidence="5">
    <location>
        <begin position="28"/>
        <end position="369"/>
    </location>
</feature>
<dbReference type="EC" id="2.6.1.9" evidence="7"/>
<evidence type="ECO:0000256" key="5">
    <source>
        <dbReference type="SAM" id="SignalP"/>
    </source>
</evidence>
<keyword evidence="2 7" id="KW-0032">Aminotransferase</keyword>
<evidence type="ECO:0000256" key="1">
    <source>
        <dbReference type="ARBA" id="ARBA00007970"/>
    </source>
</evidence>
<evidence type="ECO:0000256" key="2">
    <source>
        <dbReference type="ARBA" id="ARBA00022576"/>
    </source>
</evidence>
<reference evidence="7 8" key="1">
    <citation type="journal article" date="2015" name="PLoS ONE">
        <title>Rice-Infecting Pseudomonas Genomes Are Highly Accessorized and Harbor Multiple Putative Virulence Mechanisms to Cause Sheath Brown Rot.</title>
        <authorList>
            <person name="Quibod I.L."/>
            <person name="Grande G."/>
            <person name="Oreiro E.G."/>
            <person name="Borja F.N."/>
            <person name="Dossa G.S."/>
            <person name="Mauleon R."/>
            <person name="Cruz C.V."/>
            <person name="Oliva R."/>
        </authorList>
    </citation>
    <scope>NUCLEOTIDE SEQUENCE [LARGE SCALE GENOMIC DNA]</scope>
    <source>
        <strain evidence="7 8">IRRI 6609</strain>
    </source>
</reference>
<dbReference type="PANTHER" id="PTHR43643:SF3">
    <property type="entry name" value="HISTIDINOL-PHOSPHATE AMINOTRANSFERASE"/>
    <property type="match status" value="1"/>
</dbReference>
<dbReference type="Gene3D" id="3.40.640.10">
    <property type="entry name" value="Type I PLP-dependent aspartate aminotransferase-like (Major domain)"/>
    <property type="match status" value="1"/>
</dbReference>
<feature type="domain" description="Aminotransferase class I/classII large" evidence="6">
    <location>
        <begin position="46"/>
        <end position="359"/>
    </location>
</feature>
<dbReference type="SUPFAM" id="SSF53383">
    <property type="entry name" value="PLP-dependent transferases"/>
    <property type="match status" value="1"/>
</dbReference>
<evidence type="ECO:0000313" key="7">
    <source>
        <dbReference type="EMBL" id="KPA92058.1"/>
    </source>
</evidence>
<dbReference type="AlphaFoldDB" id="A0A0M9GIV4"/>
<keyword evidence="3 7" id="KW-0808">Transferase</keyword>
<dbReference type="STRING" id="50340.PF66_01642"/>
<name>A0A0M9GIV4_9PSED</name>
<evidence type="ECO:0000256" key="3">
    <source>
        <dbReference type="ARBA" id="ARBA00022679"/>
    </source>
</evidence>
<evidence type="ECO:0000259" key="6">
    <source>
        <dbReference type="Pfam" id="PF00155"/>
    </source>
</evidence>
<dbReference type="Proteomes" id="UP000037931">
    <property type="component" value="Unassembled WGS sequence"/>
</dbReference>
<dbReference type="PANTHER" id="PTHR43643">
    <property type="entry name" value="HISTIDINOL-PHOSPHATE AMINOTRANSFERASE 2"/>
    <property type="match status" value="1"/>
</dbReference>
<keyword evidence="8" id="KW-1185">Reference proteome</keyword>
<dbReference type="EMBL" id="JSYZ01000004">
    <property type="protein sequence ID" value="KPA92058.1"/>
    <property type="molecule type" value="Genomic_DNA"/>
</dbReference>
<dbReference type="InterPro" id="IPR006311">
    <property type="entry name" value="TAT_signal"/>
</dbReference>
<dbReference type="OrthoDB" id="9813612at2"/>
<dbReference type="InterPro" id="IPR050106">
    <property type="entry name" value="HistidinolP_aminotransfase"/>
</dbReference>
<comment type="caution">
    <text evidence="7">The sequence shown here is derived from an EMBL/GenBank/DDBJ whole genome shotgun (WGS) entry which is preliminary data.</text>
</comment>
<evidence type="ECO:0000256" key="4">
    <source>
        <dbReference type="ARBA" id="ARBA00022898"/>
    </source>
</evidence>
<comment type="similarity">
    <text evidence="1">Belongs to the class-II pyridoxal-phosphate-dependent aminotransferase family. Histidinol-phosphate aminotransferase subfamily.</text>
</comment>
<accession>A0A0M9GIV4</accession>
<dbReference type="PATRIC" id="fig|50340.43.peg.4799"/>
<dbReference type="InterPro" id="IPR004839">
    <property type="entry name" value="Aminotransferase_I/II_large"/>
</dbReference>
<protein>
    <submittedName>
        <fullName evidence="7">PLP-dependent enzyme, histidinol-phosphate/aromatic aminotransferase or cobyric acid decarboxylase</fullName>
        <ecNumber evidence="7">2.6.1.9</ecNumber>
    </submittedName>
</protein>
<dbReference type="CDD" id="cd00609">
    <property type="entry name" value="AAT_like"/>
    <property type="match status" value="1"/>
</dbReference>
<keyword evidence="4" id="KW-0663">Pyridoxal phosphate</keyword>
<keyword evidence="5" id="KW-0732">Signal</keyword>
<dbReference type="PROSITE" id="PS51318">
    <property type="entry name" value="TAT"/>
    <property type="match status" value="1"/>
</dbReference>
<evidence type="ECO:0000313" key="8">
    <source>
        <dbReference type="Proteomes" id="UP000037931"/>
    </source>
</evidence>